<feature type="region of interest" description="Disordered" evidence="1">
    <location>
        <begin position="574"/>
        <end position="593"/>
    </location>
</feature>
<feature type="compositionally biased region" description="Low complexity" evidence="1">
    <location>
        <begin position="81"/>
        <end position="98"/>
    </location>
</feature>
<accession>A0AAN6YN57</accession>
<feature type="region of interest" description="Disordered" evidence="1">
    <location>
        <begin position="599"/>
        <end position="657"/>
    </location>
</feature>
<evidence type="ECO:0000313" key="2">
    <source>
        <dbReference type="EMBL" id="KAK4219297.1"/>
    </source>
</evidence>
<feature type="compositionally biased region" description="Polar residues" evidence="1">
    <location>
        <begin position="239"/>
        <end position="248"/>
    </location>
</feature>
<feature type="compositionally biased region" description="Low complexity" evidence="1">
    <location>
        <begin position="611"/>
        <end position="620"/>
    </location>
</feature>
<feature type="compositionally biased region" description="Gly residues" evidence="1">
    <location>
        <begin position="530"/>
        <end position="541"/>
    </location>
</feature>
<organism evidence="2 3">
    <name type="scientific">Rhypophila decipiens</name>
    <dbReference type="NCBI Taxonomy" id="261697"/>
    <lineage>
        <taxon>Eukaryota</taxon>
        <taxon>Fungi</taxon>
        <taxon>Dikarya</taxon>
        <taxon>Ascomycota</taxon>
        <taxon>Pezizomycotina</taxon>
        <taxon>Sordariomycetes</taxon>
        <taxon>Sordariomycetidae</taxon>
        <taxon>Sordariales</taxon>
        <taxon>Naviculisporaceae</taxon>
        <taxon>Rhypophila</taxon>
    </lineage>
</organism>
<feature type="compositionally biased region" description="Basic and acidic residues" evidence="1">
    <location>
        <begin position="701"/>
        <end position="711"/>
    </location>
</feature>
<sequence>MASSVQGMAFTAGDHLSLENKENETFSWHDTADEPNSGDFFEQYVMLDGTDAGSPTGGGEGSFDSLPEAHDMPAFSPPVAGSLPSHSGQQQQQPSAGSMTNGSITNHSQGVPASTTAQSLQPQHQQNHANRQTRGRPDMLHHQQHNTMEQNDLSLSTYELSGGGSISDSELLKLEGLTMRSPRVNLPPTSASVPPSPHSRSTSPRKGGRLEAIYAKIRNKAANLQGKSRQQPQLDMQPPAISTAQMGSPASKATGKSKPYNLHIKKDHLPLSPPLTGSMADLSHQGLTADNGMQFVNGFLDDPFFDPSSLLGSMPQTNGGVGPNTPLHTPLLNTNFTSSAGGVSSQPAIVWQLGPDGKTLWSPGSMDMQRTTDPSSFMGGNGDGDDRWWNDPDAMDTDNTGMDNSIFQQQQQQQQHAGRNMNNAAMDLTMQQLQQLQQQQHQNGGGEFHYPLPPGEDFAASGLMIHMPQPRTPSAAVLNTCYFPGAGQHQSNAQSKRPRPKAPSSGARHHHHPSGAMTSPRKTRTASGSGASGGGANGNGNGRTTPSPSPTPGEGSGHHPSRRLHRRSASMNTLNHGIITGGGPGDGLGPTQPAAIRKKRSWTGRRLGATEAAAAAAARNSNHHERRHSSNGTNGHNHHHHQNKSTTKTGAGAGGGGSNIAGGGAGAAGAGLGFVNFTPQDHNILMTGVAPSGSSKTKARREKEAAEKQRRLSEAVLKAVAAAGGDLAKLEQEGIMLS</sequence>
<dbReference type="Proteomes" id="UP001301769">
    <property type="component" value="Unassembled WGS sequence"/>
</dbReference>
<feature type="compositionally biased region" description="Low complexity" evidence="1">
    <location>
        <begin position="433"/>
        <end position="442"/>
    </location>
</feature>
<dbReference type="AlphaFoldDB" id="A0AAN6YN57"/>
<comment type="caution">
    <text evidence="2">The sequence shown here is derived from an EMBL/GenBank/DDBJ whole genome shotgun (WGS) entry which is preliminary data.</text>
</comment>
<keyword evidence="3" id="KW-1185">Reference proteome</keyword>
<dbReference type="EMBL" id="MU858049">
    <property type="protein sequence ID" value="KAK4219297.1"/>
    <property type="molecule type" value="Genomic_DNA"/>
</dbReference>
<feature type="region of interest" description="Disordered" evidence="1">
    <location>
        <begin position="1"/>
        <end position="134"/>
    </location>
</feature>
<feature type="region of interest" description="Disordered" evidence="1">
    <location>
        <begin position="239"/>
        <end position="258"/>
    </location>
</feature>
<feature type="region of interest" description="Disordered" evidence="1">
    <location>
        <begin position="486"/>
        <end position="564"/>
    </location>
</feature>
<gene>
    <name evidence="2" type="ORF">QBC37DRAFT_304404</name>
</gene>
<reference evidence="2" key="1">
    <citation type="journal article" date="2023" name="Mol. Phylogenet. Evol.">
        <title>Genome-scale phylogeny and comparative genomics of the fungal order Sordariales.</title>
        <authorList>
            <person name="Hensen N."/>
            <person name="Bonometti L."/>
            <person name="Westerberg I."/>
            <person name="Brannstrom I.O."/>
            <person name="Guillou S."/>
            <person name="Cros-Aarteil S."/>
            <person name="Calhoun S."/>
            <person name="Haridas S."/>
            <person name="Kuo A."/>
            <person name="Mondo S."/>
            <person name="Pangilinan J."/>
            <person name="Riley R."/>
            <person name="LaButti K."/>
            <person name="Andreopoulos B."/>
            <person name="Lipzen A."/>
            <person name="Chen C."/>
            <person name="Yan M."/>
            <person name="Daum C."/>
            <person name="Ng V."/>
            <person name="Clum A."/>
            <person name="Steindorff A."/>
            <person name="Ohm R.A."/>
            <person name="Martin F."/>
            <person name="Silar P."/>
            <person name="Natvig D.O."/>
            <person name="Lalanne C."/>
            <person name="Gautier V."/>
            <person name="Ament-Velasquez S.L."/>
            <person name="Kruys A."/>
            <person name="Hutchinson M.I."/>
            <person name="Powell A.J."/>
            <person name="Barry K."/>
            <person name="Miller A.N."/>
            <person name="Grigoriev I.V."/>
            <person name="Debuchy R."/>
            <person name="Gladieux P."/>
            <person name="Hiltunen Thoren M."/>
            <person name="Johannesson H."/>
        </authorList>
    </citation>
    <scope>NUCLEOTIDE SEQUENCE</scope>
    <source>
        <strain evidence="2">PSN293</strain>
    </source>
</reference>
<feature type="compositionally biased region" description="Polar residues" evidence="1">
    <location>
        <begin position="99"/>
        <end position="132"/>
    </location>
</feature>
<feature type="region of interest" description="Disordered" evidence="1">
    <location>
        <begin position="687"/>
        <end position="711"/>
    </location>
</feature>
<proteinExistence type="predicted"/>
<feature type="region of interest" description="Disordered" evidence="1">
    <location>
        <begin position="433"/>
        <end position="455"/>
    </location>
</feature>
<feature type="compositionally biased region" description="Gly residues" evidence="1">
    <location>
        <begin position="579"/>
        <end position="588"/>
    </location>
</feature>
<feature type="region of interest" description="Disordered" evidence="1">
    <location>
        <begin position="179"/>
        <end position="208"/>
    </location>
</feature>
<name>A0AAN6YN57_9PEZI</name>
<protein>
    <submittedName>
        <fullName evidence="2">Regulatory protein weta</fullName>
    </submittedName>
</protein>
<evidence type="ECO:0000313" key="3">
    <source>
        <dbReference type="Proteomes" id="UP001301769"/>
    </source>
</evidence>
<reference evidence="2" key="2">
    <citation type="submission" date="2023-05" db="EMBL/GenBank/DDBJ databases">
        <authorList>
            <consortium name="Lawrence Berkeley National Laboratory"/>
            <person name="Steindorff A."/>
            <person name="Hensen N."/>
            <person name="Bonometti L."/>
            <person name="Westerberg I."/>
            <person name="Brannstrom I.O."/>
            <person name="Guillou S."/>
            <person name="Cros-Aarteil S."/>
            <person name="Calhoun S."/>
            <person name="Haridas S."/>
            <person name="Kuo A."/>
            <person name="Mondo S."/>
            <person name="Pangilinan J."/>
            <person name="Riley R."/>
            <person name="Labutti K."/>
            <person name="Andreopoulos B."/>
            <person name="Lipzen A."/>
            <person name="Chen C."/>
            <person name="Yanf M."/>
            <person name="Daum C."/>
            <person name="Ng V."/>
            <person name="Clum A."/>
            <person name="Ohm R."/>
            <person name="Martin F."/>
            <person name="Silar P."/>
            <person name="Natvig D."/>
            <person name="Lalanne C."/>
            <person name="Gautier V."/>
            <person name="Ament-Velasquez S.L."/>
            <person name="Kruys A."/>
            <person name="Hutchinson M.I."/>
            <person name="Powell A.J."/>
            <person name="Barry K."/>
            <person name="Miller A.N."/>
            <person name="Grigoriev I.V."/>
            <person name="Debuchy R."/>
            <person name="Gladieux P."/>
            <person name="Thoren M.H."/>
            <person name="Johannesson H."/>
        </authorList>
    </citation>
    <scope>NUCLEOTIDE SEQUENCE</scope>
    <source>
        <strain evidence="2">PSN293</strain>
    </source>
</reference>
<evidence type="ECO:0000256" key="1">
    <source>
        <dbReference type="SAM" id="MobiDB-lite"/>
    </source>
</evidence>